<sequence length="238" mass="25967">MFWLGARKGTSLLMPKSRLTILVGNYGSGKTELSLNLSLMLAQEGKKVALVDLDIVNPYFRSRERADILVRHGVEPILPQGEYIMSEAPALPPEITGYLRNLDYQVVVDVGGDNTGATALGRFSEIIAAGSHELLMVVNAYRPDTDTPEKVVAMLSSIEEASGLKVTSLVNNTNLAWETDLSVVLQGQWLVEQVHQLTGLPIAFTAVESSLLEQARANLPGTIIVPVDIKMRLNWAQT</sequence>
<evidence type="ECO:0000313" key="2">
    <source>
        <dbReference type="EMBL" id="MDO7786149.1"/>
    </source>
</evidence>
<name>A0AAW7ZAM4_9FIRM</name>
<dbReference type="EMBL" id="JARPTC010000003">
    <property type="protein sequence ID" value="MDO7786149.1"/>
    <property type="molecule type" value="Genomic_DNA"/>
</dbReference>
<dbReference type="InterPro" id="IPR002586">
    <property type="entry name" value="CobQ/CobB/MinD/ParA_Nub-bd_dom"/>
</dbReference>
<comment type="caution">
    <text evidence="2">The sequence shown here is derived from an EMBL/GenBank/DDBJ whole genome shotgun (WGS) entry which is preliminary data.</text>
</comment>
<dbReference type="Proteomes" id="UP001172911">
    <property type="component" value="Unassembled WGS sequence"/>
</dbReference>
<organism evidence="2 3">
    <name type="scientific">Desulforamulus aquiferis</name>
    <dbReference type="NCBI Taxonomy" id="1397668"/>
    <lineage>
        <taxon>Bacteria</taxon>
        <taxon>Bacillati</taxon>
        <taxon>Bacillota</taxon>
        <taxon>Clostridia</taxon>
        <taxon>Eubacteriales</taxon>
        <taxon>Peptococcaceae</taxon>
        <taxon>Desulforamulus</taxon>
    </lineage>
</organism>
<evidence type="ECO:0000259" key="1">
    <source>
        <dbReference type="Pfam" id="PF01656"/>
    </source>
</evidence>
<protein>
    <recommendedName>
        <fullName evidence="1">CobQ/CobB/MinD/ParA nucleotide binding domain-containing protein</fullName>
    </recommendedName>
</protein>
<reference evidence="2" key="2">
    <citation type="submission" date="2023-03" db="EMBL/GenBank/DDBJ databases">
        <authorList>
            <person name="Zhang Z."/>
        </authorList>
    </citation>
    <scope>NUCLEOTIDE SEQUENCE</scope>
    <source>
        <strain evidence="2">DSA</strain>
    </source>
</reference>
<evidence type="ECO:0000313" key="3">
    <source>
        <dbReference type="Proteomes" id="UP001172911"/>
    </source>
</evidence>
<keyword evidence="3" id="KW-1185">Reference proteome</keyword>
<dbReference type="SUPFAM" id="SSF52540">
    <property type="entry name" value="P-loop containing nucleoside triphosphate hydrolases"/>
    <property type="match status" value="1"/>
</dbReference>
<gene>
    <name evidence="2" type="ORF">P6N53_02800</name>
</gene>
<feature type="domain" description="CobQ/CobB/MinD/ParA nucleotide binding" evidence="1">
    <location>
        <begin position="27"/>
        <end position="167"/>
    </location>
</feature>
<dbReference type="Pfam" id="PF01656">
    <property type="entry name" value="CbiA"/>
    <property type="match status" value="1"/>
</dbReference>
<dbReference type="InterPro" id="IPR027417">
    <property type="entry name" value="P-loop_NTPase"/>
</dbReference>
<reference evidence="2" key="1">
    <citation type="journal article" date="2023" name="J. Hazard. Mater.">
        <title>Anaerobic biodegradation of pyrene and benzo[a]pyrene by a new sulfate-reducing Desulforamulus aquiferis strain DSA.</title>
        <authorList>
            <person name="Zhang Z."/>
            <person name="Sun J."/>
            <person name="Gong X."/>
            <person name="Wang C."/>
            <person name="Wang H."/>
        </authorList>
    </citation>
    <scope>NUCLEOTIDE SEQUENCE</scope>
    <source>
        <strain evidence="2">DSA</strain>
    </source>
</reference>
<proteinExistence type="predicted"/>
<accession>A0AAW7ZAM4</accession>
<dbReference type="AlphaFoldDB" id="A0AAW7ZAM4"/>
<dbReference type="Gene3D" id="3.40.50.300">
    <property type="entry name" value="P-loop containing nucleotide triphosphate hydrolases"/>
    <property type="match status" value="1"/>
</dbReference>